<feature type="compositionally biased region" description="Low complexity" evidence="5">
    <location>
        <begin position="284"/>
        <end position="313"/>
    </location>
</feature>
<feature type="compositionally biased region" description="Basic and acidic residues" evidence="5">
    <location>
        <begin position="318"/>
        <end position="330"/>
    </location>
</feature>
<feature type="region of interest" description="Disordered" evidence="5">
    <location>
        <begin position="1"/>
        <end position="35"/>
    </location>
</feature>
<proteinExistence type="predicted"/>
<dbReference type="InterPro" id="IPR036638">
    <property type="entry name" value="HLH_DNA-bd_sf"/>
</dbReference>
<dbReference type="Proteomes" id="UP000695022">
    <property type="component" value="Unplaced"/>
</dbReference>
<keyword evidence="4" id="KW-0539">Nucleus</keyword>
<dbReference type="InterPro" id="IPR050370">
    <property type="entry name" value="HES_HEY"/>
</dbReference>
<evidence type="ECO:0000256" key="4">
    <source>
        <dbReference type="ARBA" id="ARBA00023242"/>
    </source>
</evidence>
<dbReference type="Pfam" id="PF00010">
    <property type="entry name" value="HLH"/>
    <property type="match status" value="1"/>
</dbReference>
<dbReference type="GeneID" id="106814975"/>
<keyword evidence="7" id="KW-1185">Reference proteome</keyword>
<dbReference type="Gene3D" id="4.10.280.10">
    <property type="entry name" value="Helix-loop-helix DNA-binding domain"/>
    <property type="match status" value="1"/>
</dbReference>
<dbReference type="SMART" id="SM00511">
    <property type="entry name" value="ORANGE"/>
    <property type="match status" value="1"/>
</dbReference>
<gene>
    <name evidence="8" type="primary">LOC106814975</name>
</gene>
<dbReference type="Pfam" id="PF07527">
    <property type="entry name" value="Hairy_orange"/>
    <property type="match status" value="1"/>
</dbReference>
<sequence>MQEDSLQDVKPSAALVTSVGKSATKPDRKTSRHSKLEKADILEMTVKYLQTLQRQQMAAAASDDPSVLGRYRAGFSECTQEVTRYVNNVNGIDNSVKLRLLDHLARSMTQRPDATAAAAAQTQHANILPATAAPPAFTVATTAAGDATGNAIAQAVQSIRGGVGGGYVFPADFPAGALAVQPLPGNGAPHVVAPADVNNNNVGGGGGAAGARIFGGLQVIPGRLPSGELAFVLPGNVAGQLVPLYAGAAMTLNSFTSVPSGGATPRELSLQYTSPVTSPNNTCAASPSTSSSSSSSSLSSSSRATPPTSPTLANDNGDPVKTDDDVWRPW</sequence>
<dbReference type="SUPFAM" id="SSF158457">
    <property type="entry name" value="Orange domain-like"/>
    <property type="match status" value="1"/>
</dbReference>
<feature type="domain" description="Orange" evidence="6">
    <location>
        <begin position="71"/>
        <end position="104"/>
    </location>
</feature>
<evidence type="ECO:0000256" key="2">
    <source>
        <dbReference type="ARBA" id="ARBA00023015"/>
    </source>
</evidence>
<protein>
    <submittedName>
        <fullName evidence="8">Transcription factor HES-1-like</fullName>
    </submittedName>
</protein>
<dbReference type="PANTHER" id="PTHR10985">
    <property type="entry name" value="BASIC HELIX-LOOP-HELIX TRANSCRIPTION FACTOR, HES-RELATED"/>
    <property type="match status" value="1"/>
</dbReference>
<evidence type="ECO:0000313" key="7">
    <source>
        <dbReference type="Proteomes" id="UP000695022"/>
    </source>
</evidence>
<dbReference type="InterPro" id="IPR011598">
    <property type="entry name" value="bHLH_dom"/>
</dbReference>
<feature type="region of interest" description="Disordered" evidence="5">
    <location>
        <begin position="272"/>
        <end position="330"/>
    </location>
</feature>
<keyword evidence="3" id="KW-0804">Transcription</keyword>
<feature type="compositionally biased region" description="Polar residues" evidence="5">
    <location>
        <begin position="272"/>
        <end position="283"/>
    </location>
</feature>
<evidence type="ECO:0000259" key="6">
    <source>
        <dbReference type="PROSITE" id="PS51054"/>
    </source>
</evidence>
<reference evidence="8" key="1">
    <citation type="submission" date="2025-08" db="UniProtKB">
        <authorList>
            <consortium name="RefSeq"/>
        </authorList>
    </citation>
    <scope>IDENTIFICATION</scope>
</reference>
<evidence type="ECO:0000256" key="5">
    <source>
        <dbReference type="SAM" id="MobiDB-lite"/>
    </source>
</evidence>
<evidence type="ECO:0000256" key="3">
    <source>
        <dbReference type="ARBA" id="ARBA00023163"/>
    </source>
</evidence>
<evidence type="ECO:0000313" key="8">
    <source>
        <dbReference type="RefSeq" id="XP_014674860.1"/>
    </source>
</evidence>
<dbReference type="Gene3D" id="6.10.250.980">
    <property type="match status" value="1"/>
</dbReference>
<name>A0ABM1ERN9_PRICU</name>
<keyword evidence="2" id="KW-0805">Transcription regulation</keyword>
<accession>A0ABM1ERN9</accession>
<dbReference type="PROSITE" id="PS51054">
    <property type="entry name" value="ORANGE"/>
    <property type="match status" value="1"/>
</dbReference>
<organism evidence="7 8">
    <name type="scientific">Priapulus caudatus</name>
    <name type="common">Priapulid worm</name>
    <dbReference type="NCBI Taxonomy" id="37621"/>
    <lineage>
        <taxon>Eukaryota</taxon>
        <taxon>Metazoa</taxon>
        <taxon>Ecdysozoa</taxon>
        <taxon>Scalidophora</taxon>
        <taxon>Priapulida</taxon>
        <taxon>Priapulimorpha</taxon>
        <taxon>Priapulimorphida</taxon>
        <taxon>Priapulidae</taxon>
        <taxon>Priapulus</taxon>
    </lineage>
</organism>
<dbReference type="RefSeq" id="XP_014674860.1">
    <property type="nucleotide sequence ID" value="XM_014819374.1"/>
</dbReference>
<feature type="compositionally biased region" description="Basic and acidic residues" evidence="5">
    <location>
        <begin position="24"/>
        <end position="35"/>
    </location>
</feature>
<comment type="subcellular location">
    <subcellularLocation>
        <location evidence="1">Nucleus</location>
    </subcellularLocation>
</comment>
<evidence type="ECO:0000256" key="1">
    <source>
        <dbReference type="ARBA" id="ARBA00004123"/>
    </source>
</evidence>
<dbReference type="InterPro" id="IPR003650">
    <property type="entry name" value="Orange_dom"/>
</dbReference>